<dbReference type="Gene3D" id="4.10.240.10">
    <property type="entry name" value="Zn(2)-C6 fungal-type DNA-binding domain"/>
    <property type="match status" value="1"/>
</dbReference>
<proteinExistence type="predicted"/>
<feature type="compositionally biased region" description="Polar residues" evidence="3">
    <location>
        <begin position="569"/>
        <end position="588"/>
    </location>
</feature>
<dbReference type="Pfam" id="PF00172">
    <property type="entry name" value="Zn_clus"/>
    <property type="match status" value="1"/>
</dbReference>
<dbReference type="AlphaFoldDB" id="A0A6A5V0V0"/>
<sequence>MSTTTTSTPVKRACDSCHRRKVKCIGEGTNPCKNCVSAGLACTYNAIPQKKGPKGSRAKVLSELRETQRNAQLAAGLPHELAFDGRALPTTFARTPGLLPPGLVESCLDFFFDNVYPSQPILHQQRIQETILSMEHSTEAYCMIVALCAYVMIQANMTISSNLLPRPEMAQLSNVSIGHVLLEEAVRVRKGFDYLENPTHHSLLTSWLFYGCYFELGKDNTAWSYLREATTQAHLLGLHEEETHKSDPYDVSRKRVLYWLLLVAERTHALHKHRPISLYPTIHAPSLEGSPSETPVTSGLTYLINLFKPVDDTFISLWNKVQTHGNPSWIGQLQNQLTEALPSYFDCTESQAADLRITQQWLRTMLWQLCVSQGLVSSMAADNTLTFKYPIEISRDLLSMTHQFSQHAMEVHGVGLIEKLFDIACCLTDVVACIPFSPDTFALGPRDYVSRFLTLFSALRGGQTRYLPLLLVKVSDVLPSLPLPRSLNLPRNISTSTMSSTSGSLGTIASNIHDDLAGLPTIASPSYPSNELIRQLAAQTGAQLPFNTSQQSLLQAPSSRVEDLSLYDTSAPHSTHSSGSAPPSQAGTPSPYDSAIHSRPQLPTQAHNHAPSQIQQSHTQHPQLQNHQLGIESAAYDPRFTVQGFDPSMVYKQADAEGAGHIPGQSVLYSQGTNRENLSHGRAHGGGYGG</sequence>
<gene>
    <name evidence="5" type="ORF">BU23DRAFT_307139</name>
</gene>
<dbReference type="SMART" id="SM00906">
    <property type="entry name" value="Fungal_trans"/>
    <property type="match status" value="1"/>
</dbReference>
<dbReference type="OrthoDB" id="4132249at2759"/>
<dbReference type="GO" id="GO:0006351">
    <property type="term" value="P:DNA-templated transcription"/>
    <property type="evidence" value="ECO:0007669"/>
    <property type="project" value="InterPro"/>
</dbReference>
<dbReference type="GO" id="GO:0003677">
    <property type="term" value="F:DNA binding"/>
    <property type="evidence" value="ECO:0007669"/>
    <property type="project" value="InterPro"/>
</dbReference>
<dbReference type="PROSITE" id="PS50048">
    <property type="entry name" value="ZN2_CY6_FUNGAL_2"/>
    <property type="match status" value="1"/>
</dbReference>
<dbReference type="EMBL" id="ML976739">
    <property type="protein sequence ID" value="KAF1966937.1"/>
    <property type="molecule type" value="Genomic_DNA"/>
</dbReference>
<evidence type="ECO:0000256" key="3">
    <source>
        <dbReference type="SAM" id="MobiDB-lite"/>
    </source>
</evidence>
<feature type="region of interest" description="Disordered" evidence="3">
    <location>
        <begin position="569"/>
        <end position="625"/>
    </location>
</feature>
<dbReference type="PANTHER" id="PTHR31668">
    <property type="entry name" value="GLUCOSE TRANSPORT TRANSCRIPTION REGULATOR RGT1-RELATED-RELATED"/>
    <property type="match status" value="1"/>
</dbReference>
<reference evidence="5" key="1">
    <citation type="journal article" date="2020" name="Stud. Mycol.">
        <title>101 Dothideomycetes genomes: a test case for predicting lifestyles and emergence of pathogens.</title>
        <authorList>
            <person name="Haridas S."/>
            <person name="Albert R."/>
            <person name="Binder M."/>
            <person name="Bloem J."/>
            <person name="Labutti K."/>
            <person name="Salamov A."/>
            <person name="Andreopoulos B."/>
            <person name="Baker S."/>
            <person name="Barry K."/>
            <person name="Bills G."/>
            <person name="Bluhm B."/>
            <person name="Cannon C."/>
            <person name="Castanera R."/>
            <person name="Culley D."/>
            <person name="Daum C."/>
            <person name="Ezra D."/>
            <person name="Gonzalez J."/>
            <person name="Henrissat B."/>
            <person name="Kuo A."/>
            <person name="Liang C."/>
            <person name="Lipzen A."/>
            <person name="Lutzoni F."/>
            <person name="Magnuson J."/>
            <person name="Mondo S."/>
            <person name="Nolan M."/>
            <person name="Ohm R."/>
            <person name="Pangilinan J."/>
            <person name="Park H.-J."/>
            <person name="Ramirez L."/>
            <person name="Alfaro M."/>
            <person name="Sun H."/>
            <person name="Tritt A."/>
            <person name="Yoshinaga Y."/>
            <person name="Zwiers L.-H."/>
            <person name="Turgeon B."/>
            <person name="Goodwin S."/>
            <person name="Spatafora J."/>
            <person name="Crous P."/>
            <person name="Grigoriev I."/>
        </authorList>
    </citation>
    <scope>NUCLEOTIDE SEQUENCE</scope>
    <source>
        <strain evidence="5">CBS 107.79</strain>
    </source>
</reference>
<dbReference type="CDD" id="cd00067">
    <property type="entry name" value="GAL4"/>
    <property type="match status" value="1"/>
</dbReference>
<dbReference type="InterPro" id="IPR001138">
    <property type="entry name" value="Zn2Cys6_DnaBD"/>
</dbReference>
<dbReference type="SMART" id="SM00066">
    <property type="entry name" value="GAL4"/>
    <property type="match status" value="1"/>
</dbReference>
<dbReference type="PANTHER" id="PTHR31668:SF20">
    <property type="entry name" value="ZN(II)2CYS6 TRANSCRIPTION FACTOR (EUROFUNG)"/>
    <property type="match status" value="1"/>
</dbReference>
<feature type="compositionally biased region" description="Polar residues" evidence="3">
    <location>
        <begin position="601"/>
        <end position="625"/>
    </location>
</feature>
<dbReference type="PROSITE" id="PS00463">
    <property type="entry name" value="ZN2_CY6_FUNGAL_1"/>
    <property type="match status" value="1"/>
</dbReference>
<dbReference type="InterPro" id="IPR036864">
    <property type="entry name" value="Zn2-C6_fun-type_DNA-bd_sf"/>
</dbReference>
<dbReference type="Proteomes" id="UP000800036">
    <property type="component" value="Unassembled WGS sequence"/>
</dbReference>
<keyword evidence="6" id="KW-1185">Reference proteome</keyword>
<feature type="domain" description="Zn(2)-C6 fungal-type" evidence="4">
    <location>
        <begin position="13"/>
        <end position="44"/>
    </location>
</feature>
<organism evidence="5 6">
    <name type="scientific">Bimuria novae-zelandiae CBS 107.79</name>
    <dbReference type="NCBI Taxonomy" id="1447943"/>
    <lineage>
        <taxon>Eukaryota</taxon>
        <taxon>Fungi</taxon>
        <taxon>Dikarya</taxon>
        <taxon>Ascomycota</taxon>
        <taxon>Pezizomycotina</taxon>
        <taxon>Dothideomycetes</taxon>
        <taxon>Pleosporomycetidae</taxon>
        <taxon>Pleosporales</taxon>
        <taxon>Massarineae</taxon>
        <taxon>Didymosphaeriaceae</taxon>
        <taxon>Bimuria</taxon>
    </lineage>
</organism>
<accession>A0A6A5V0V0</accession>
<evidence type="ECO:0000256" key="2">
    <source>
        <dbReference type="ARBA" id="ARBA00023242"/>
    </source>
</evidence>
<dbReference type="Pfam" id="PF04082">
    <property type="entry name" value="Fungal_trans"/>
    <property type="match status" value="1"/>
</dbReference>
<dbReference type="GO" id="GO:0000981">
    <property type="term" value="F:DNA-binding transcription factor activity, RNA polymerase II-specific"/>
    <property type="evidence" value="ECO:0007669"/>
    <property type="project" value="InterPro"/>
</dbReference>
<evidence type="ECO:0000313" key="5">
    <source>
        <dbReference type="EMBL" id="KAF1966937.1"/>
    </source>
</evidence>
<dbReference type="CDD" id="cd12148">
    <property type="entry name" value="fungal_TF_MHR"/>
    <property type="match status" value="1"/>
</dbReference>
<protein>
    <recommendedName>
        <fullName evidence="4">Zn(2)-C6 fungal-type domain-containing protein</fullName>
    </recommendedName>
</protein>
<name>A0A6A5V0V0_9PLEO</name>
<evidence type="ECO:0000259" key="4">
    <source>
        <dbReference type="PROSITE" id="PS50048"/>
    </source>
</evidence>
<evidence type="ECO:0000313" key="6">
    <source>
        <dbReference type="Proteomes" id="UP000800036"/>
    </source>
</evidence>
<keyword evidence="1" id="KW-0479">Metal-binding</keyword>
<keyword evidence="2" id="KW-0539">Nucleus</keyword>
<dbReference type="InterPro" id="IPR050797">
    <property type="entry name" value="Carb_Metab_Trans_Reg"/>
</dbReference>
<evidence type="ECO:0000256" key="1">
    <source>
        <dbReference type="ARBA" id="ARBA00022723"/>
    </source>
</evidence>
<dbReference type="SUPFAM" id="SSF57701">
    <property type="entry name" value="Zn2/Cys6 DNA-binding domain"/>
    <property type="match status" value="1"/>
</dbReference>
<dbReference type="InterPro" id="IPR007219">
    <property type="entry name" value="XnlR_reg_dom"/>
</dbReference>
<dbReference type="GO" id="GO:0008270">
    <property type="term" value="F:zinc ion binding"/>
    <property type="evidence" value="ECO:0007669"/>
    <property type="project" value="InterPro"/>
</dbReference>